<evidence type="ECO:0000256" key="6">
    <source>
        <dbReference type="ARBA" id="ARBA00022989"/>
    </source>
</evidence>
<evidence type="ECO:0000256" key="9">
    <source>
        <dbReference type="ARBA" id="ARBA00023273"/>
    </source>
</evidence>
<sequence>GGFKKEQKNNLAQTTVINHQTSVDIPREPTISDFAMATQRTFKTFALFCHGLLAGFALCQCLFVYSLSSHSGGAENFLSNYYRLAQPIGSVYYFMLAVCTVSVLDSYGMVKTKLGFCHQILSNPLWTLSLIVYVLALIFTLSVAMIDDRISLYSIDPSLW</sequence>
<dbReference type="GO" id="GO:0035869">
    <property type="term" value="C:ciliary transition zone"/>
    <property type="evidence" value="ECO:0007669"/>
    <property type="project" value="TreeGrafter"/>
</dbReference>
<keyword evidence="7" id="KW-0969">Cilium</keyword>
<organism evidence="11 12">
    <name type="scientific">Paramuricea clavata</name>
    <name type="common">Red gorgonian</name>
    <name type="synonym">Violescent sea-whip</name>
    <dbReference type="NCBI Taxonomy" id="317549"/>
    <lineage>
        <taxon>Eukaryota</taxon>
        <taxon>Metazoa</taxon>
        <taxon>Cnidaria</taxon>
        <taxon>Anthozoa</taxon>
        <taxon>Octocorallia</taxon>
        <taxon>Malacalcyonacea</taxon>
        <taxon>Plexauridae</taxon>
        <taxon>Paramuricea</taxon>
    </lineage>
</organism>
<dbReference type="Pfam" id="PF15383">
    <property type="entry name" value="TMEM237"/>
    <property type="match status" value="1"/>
</dbReference>
<dbReference type="PANTHER" id="PTHR28388">
    <property type="entry name" value="TRANSMEMBRANE PROTEIN 237"/>
    <property type="match status" value="1"/>
</dbReference>
<evidence type="ECO:0000256" key="8">
    <source>
        <dbReference type="ARBA" id="ARBA00023136"/>
    </source>
</evidence>
<keyword evidence="6" id="KW-1133">Transmembrane helix</keyword>
<evidence type="ECO:0000256" key="2">
    <source>
        <dbReference type="ARBA" id="ARBA00004141"/>
    </source>
</evidence>
<feature type="non-terminal residue" evidence="11">
    <location>
        <position position="1"/>
    </location>
</feature>
<dbReference type="EMBL" id="CACRXK020013104">
    <property type="protein sequence ID" value="CAB4024565.1"/>
    <property type="molecule type" value="Genomic_DNA"/>
</dbReference>
<evidence type="ECO:0000256" key="5">
    <source>
        <dbReference type="ARBA" id="ARBA00022794"/>
    </source>
</evidence>
<comment type="caution">
    <text evidence="11">The sequence shown here is derived from an EMBL/GenBank/DDBJ whole genome shotgun (WGS) entry which is preliminary data.</text>
</comment>
<evidence type="ECO:0000256" key="10">
    <source>
        <dbReference type="ARBA" id="ARBA00025631"/>
    </source>
</evidence>
<dbReference type="GO" id="GO:0016020">
    <property type="term" value="C:membrane"/>
    <property type="evidence" value="ECO:0007669"/>
    <property type="project" value="UniProtKB-SubCell"/>
</dbReference>
<evidence type="ECO:0000313" key="11">
    <source>
        <dbReference type="EMBL" id="CAB4024565.1"/>
    </source>
</evidence>
<evidence type="ECO:0000256" key="1">
    <source>
        <dbReference type="ARBA" id="ARBA00004138"/>
    </source>
</evidence>
<dbReference type="PANTHER" id="PTHR28388:SF1">
    <property type="entry name" value="TRANSMEMBRANE PROTEIN 237"/>
    <property type="match status" value="1"/>
</dbReference>
<dbReference type="Proteomes" id="UP001152795">
    <property type="component" value="Unassembled WGS sequence"/>
</dbReference>
<proteinExistence type="inferred from homology"/>
<comment type="similarity">
    <text evidence="3">Belongs to the TMEM237 family.</text>
</comment>
<protein>
    <submittedName>
        <fullName evidence="11">Uncharacterized protein</fullName>
    </submittedName>
</protein>
<reference evidence="11" key="1">
    <citation type="submission" date="2020-04" db="EMBL/GenBank/DDBJ databases">
        <authorList>
            <person name="Alioto T."/>
            <person name="Alioto T."/>
            <person name="Gomez Garrido J."/>
        </authorList>
    </citation>
    <scope>NUCLEOTIDE SEQUENCE</scope>
    <source>
        <strain evidence="11">A484AB</strain>
    </source>
</reference>
<keyword evidence="9" id="KW-0966">Cell projection</keyword>
<evidence type="ECO:0000256" key="3">
    <source>
        <dbReference type="ARBA" id="ARBA00008783"/>
    </source>
</evidence>
<evidence type="ECO:0000256" key="7">
    <source>
        <dbReference type="ARBA" id="ARBA00023069"/>
    </source>
</evidence>
<dbReference type="AlphaFoldDB" id="A0A7D9J8Y8"/>
<comment type="function">
    <text evidence="10">Component of the transition zone in primary cilia. Required for ciliogenesis.</text>
</comment>
<dbReference type="OrthoDB" id="5981178at2759"/>
<dbReference type="GO" id="GO:0060271">
    <property type="term" value="P:cilium assembly"/>
    <property type="evidence" value="ECO:0007669"/>
    <property type="project" value="TreeGrafter"/>
</dbReference>
<keyword evidence="12" id="KW-1185">Reference proteome</keyword>
<name>A0A7D9J8Y8_PARCT</name>
<evidence type="ECO:0000313" key="12">
    <source>
        <dbReference type="Proteomes" id="UP001152795"/>
    </source>
</evidence>
<keyword evidence="8" id="KW-0472">Membrane</keyword>
<accession>A0A7D9J8Y8</accession>
<evidence type="ECO:0000256" key="4">
    <source>
        <dbReference type="ARBA" id="ARBA00022692"/>
    </source>
</evidence>
<gene>
    <name evidence="11" type="ORF">PACLA_8A059141</name>
</gene>
<dbReference type="InterPro" id="IPR029409">
    <property type="entry name" value="TMEM237"/>
</dbReference>
<keyword evidence="5" id="KW-0970">Cilium biogenesis/degradation</keyword>
<keyword evidence="4" id="KW-0812">Transmembrane</keyword>
<comment type="subcellular location">
    <subcellularLocation>
        <location evidence="1">Cell projection</location>
        <location evidence="1">Cilium</location>
    </subcellularLocation>
    <subcellularLocation>
        <location evidence="2">Membrane</location>
        <topology evidence="2">Multi-pass membrane protein</topology>
    </subcellularLocation>
</comment>